<sequence length="290" mass="33858">MAEKSFDRIDVRLDEVNLSLLGYDIVDAQARLVYEYDKWGKEYEYEIHWSIRGRYDPEEWRDRFSRDWAPRLAPILRVPELGSADVVYYIGKLNRSDKVVKISDRHRLCVRKKWIDPGGVTATLTAYDVANVDYDLVPLVLGSRAVSIETVVEPSSCGCQPRVNQAHASIGNEPDRKDPFLQLFLSGSMELCEMRKARQEYQDGLRYQRDRSYRYYEEHRLPRLGIEVLDETGFLLEEDDDVIDLEAQIDRADGPPMRQPRWISTERWDLDRFSAPPARVIVRFRGGDHD</sequence>
<organism evidence="1 2">
    <name type="scientific">Pseudonocardia zijingensis</name>
    <dbReference type="NCBI Taxonomy" id="153376"/>
    <lineage>
        <taxon>Bacteria</taxon>
        <taxon>Bacillati</taxon>
        <taxon>Actinomycetota</taxon>
        <taxon>Actinomycetes</taxon>
        <taxon>Pseudonocardiales</taxon>
        <taxon>Pseudonocardiaceae</taxon>
        <taxon>Pseudonocardia</taxon>
    </lineage>
</organism>
<evidence type="ECO:0000313" key="2">
    <source>
        <dbReference type="Proteomes" id="UP001499967"/>
    </source>
</evidence>
<proteinExistence type="predicted"/>
<protein>
    <submittedName>
        <fullName evidence="1">Uncharacterized protein</fullName>
    </submittedName>
</protein>
<comment type="caution">
    <text evidence="1">The sequence shown here is derived from an EMBL/GenBank/DDBJ whole genome shotgun (WGS) entry which is preliminary data.</text>
</comment>
<evidence type="ECO:0000313" key="1">
    <source>
        <dbReference type="EMBL" id="GAA0926799.1"/>
    </source>
</evidence>
<name>A0ABN1PF72_9PSEU</name>
<reference evidence="1 2" key="1">
    <citation type="journal article" date="2019" name="Int. J. Syst. Evol. Microbiol.">
        <title>The Global Catalogue of Microorganisms (GCM) 10K type strain sequencing project: providing services to taxonomists for standard genome sequencing and annotation.</title>
        <authorList>
            <consortium name="The Broad Institute Genomics Platform"/>
            <consortium name="The Broad Institute Genome Sequencing Center for Infectious Disease"/>
            <person name="Wu L."/>
            <person name="Ma J."/>
        </authorList>
    </citation>
    <scope>NUCLEOTIDE SEQUENCE [LARGE SCALE GENOMIC DNA]</scope>
    <source>
        <strain evidence="1 2">JCM 11117</strain>
    </source>
</reference>
<dbReference type="RefSeq" id="WP_343939813.1">
    <property type="nucleotide sequence ID" value="NZ_BAAAHP010000033.1"/>
</dbReference>
<accession>A0ABN1PF72</accession>
<dbReference type="EMBL" id="BAAAHP010000033">
    <property type="protein sequence ID" value="GAA0926799.1"/>
    <property type="molecule type" value="Genomic_DNA"/>
</dbReference>
<keyword evidence="2" id="KW-1185">Reference proteome</keyword>
<gene>
    <name evidence="1" type="ORF">GCM10009559_12160</name>
</gene>
<dbReference type="Proteomes" id="UP001499967">
    <property type="component" value="Unassembled WGS sequence"/>
</dbReference>